<dbReference type="EMBL" id="CAJVPY010001678">
    <property type="protein sequence ID" value="CAG8531916.1"/>
    <property type="molecule type" value="Genomic_DNA"/>
</dbReference>
<sequence length="187" mass="22133">MDCFSNELEVKKMVNELTKTVNDVTRSLKSWRNSEPHRCFMCQKIGYISHNYPNKQQVKGETSKEKESEQMIKWTDMHFFEFINNQEHQSVRKGLGDESLVDNNDDELSDEGDIFMVRKLDKVEIEKSGVSNMLERAVNKNKVEIREILLVDDQNLVNKYYKGQVVYWDLDKERDGRTIEELDMTRL</sequence>
<reference evidence="1" key="1">
    <citation type="submission" date="2021-06" db="EMBL/GenBank/DDBJ databases">
        <authorList>
            <person name="Kallberg Y."/>
            <person name="Tangrot J."/>
            <person name="Rosling A."/>
        </authorList>
    </citation>
    <scope>NUCLEOTIDE SEQUENCE</scope>
    <source>
        <strain evidence="1">MA453B</strain>
    </source>
</reference>
<dbReference type="Proteomes" id="UP000789405">
    <property type="component" value="Unassembled WGS sequence"/>
</dbReference>
<dbReference type="AlphaFoldDB" id="A0A9N9AK85"/>
<name>A0A9N9AK85_9GLOM</name>
<gene>
    <name evidence="1" type="ORF">DERYTH_LOCUS4385</name>
</gene>
<organism evidence="1 2">
    <name type="scientific">Dentiscutata erythropus</name>
    <dbReference type="NCBI Taxonomy" id="1348616"/>
    <lineage>
        <taxon>Eukaryota</taxon>
        <taxon>Fungi</taxon>
        <taxon>Fungi incertae sedis</taxon>
        <taxon>Mucoromycota</taxon>
        <taxon>Glomeromycotina</taxon>
        <taxon>Glomeromycetes</taxon>
        <taxon>Diversisporales</taxon>
        <taxon>Gigasporaceae</taxon>
        <taxon>Dentiscutata</taxon>
    </lineage>
</organism>
<evidence type="ECO:0000313" key="2">
    <source>
        <dbReference type="Proteomes" id="UP000789405"/>
    </source>
</evidence>
<evidence type="ECO:0000313" key="1">
    <source>
        <dbReference type="EMBL" id="CAG8531916.1"/>
    </source>
</evidence>
<comment type="caution">
    <text evidence="1">The sequence shown here is derived from an EMBL/GenBank/DDBJ whole genome shotgun (WGS) entry which is preliminary data.</text>
</comment>
<protein>
    <submittedName>
        <fullName evidence="1">1303_t:CDS:1</fullName>
    </submittedName>
</protein>
<keyword evidence="2" id="KW-1185">Reference proteome</keyword>
<accession>A0A9N9AK85</accession>
<proteinExistence type="predicted"/>